<name>A0AAJ3NAC3_9FLAO</name>
<evidence type="ECO:0000313" key="2">
    <source>
        <dbReference type="EMBL" id="OPB73432.1"/>
    </source>
</evidence>
<evidence type="ECO:0000259" key="1">
    <source>
        <dbReference type="Pfam" id="PF13302"/>
    </source>
</evidence>
<reference evidence="2 5" key="1">
    <citation type="submission" date="2016-06" db="EMBL/GenBank/DDBJ databases">
        <authorList>
            <person name="Nicholson A.C."/>
        </authorList>
    </citation>
    <scope>NUCLEOTIDE SEQUENCE [LARGE SCALE GENOMIC DNA]</scope>
    <source>
        <strain evidence="2 5">G4123</strain>
    </source>
</reference>
<proteinExistence type="predicted"/>
<evidence type="ECO:0000313" key="5">
    <source>
        <dbReference type="Proteomes" id="UP000190816"/>
    </source>
</evidence>
<protein>
    <recommendedName>
        <fullName evidence="1">N-acetyltransferase domain-containing protein</fullName>
    </recommendedName>
</protein>
<evidence type="ECO:0000313" key="3">
    <source>
        <dbReference type="EMBL" id="OPB86950.1"/>
    </source>
</evidence>
<dbReference type="EMBL" id="MBDS01000017">
    <property type="protein sequence ID" value="OPB86950.1"/>
    <property type="molecule type" value="Genomic_DNA"/>
</dbReference>
<dbReference type="AlphaFoldDB" id="A0AAJ3NAC3"/>
<dbReference type="InterPro" id="IPR000182">
    <property type="entry name" value="GNAT_dom"/>
</dbReference>
<dbReference type="GO" id="GO:0016747">
    <property type="term" value="F:acyltransferase activity, transferring groups other than amino-acyl groups"/>
    <property type="evidence" value="ECO:0007669"/>
    <property type="project" value="InterPro"/>
</dbReference>
<reference evidence="3 4" key="2">
    <citation type="submission" date="2016-07" db="EMBL/GenBank/DDBJ databases">
        <title>Revisiting the Taxonomy of the Elizabethkingia Genus based on Whole-Genome Sequencing, Optical Mapping, and MALDI-TOF.</title>
        <authorList>
            <person name="Nicholson A.C."/>
        </authorList>
    </citation>
    <scope>NUCLEOTIDE SEQUENCE [LARGE SCALE GENOMIC DNA]</scope>
    <source>
        <strain evidence="3 4">C1558</strain>
    </source>
</reference>
<dbReference type="EMBL" id="MAIC01000016">
    <property type="protein sequence ID" value="OPB73432.1"/>
    <property type="molecule type" value="Genomic_DNA"/>
</dbReference>
<sequence length="181" mass="22027">MLKKDNMEIIEKYGIKLMPVEIEDARLIIDMRTDDRKSRYISHTNSDIEEQIKWINSYKKRELERKEYYFIAVDDQDNKFSTYRIYNIEEDTAEIGSWVTKPGYKYPQNSIKVDLIMKEFVFEVLGFNQLKFEVRRKNTSVLKYHKIFNPLVVRETEEDVFFSLEKENYYKIRNSLFKNIK</sequence>
<gene>
    <name evidence="2" type="ORF">BAY32_10285</name>
    <name evidence="3" type="ORF">BB021_10575</name>
</gene>
<evidence type="ECO:0000313" key="4">
    <source>
        <dbReference type="Proteomes" id="UP000190016"/>
    </source>
</evidence>
<dbReference type="InterPro" id="IPR016181">
    <property type="entry name" value="Acyl_CoA_acyltransferase"/>
</dbReference>
<dbReference type="Proteomes" id="UP000190816">
    <property type="component" value="Unassembled WGS sequence"/>
</dbReference>
<feature type="domain" description="N-acetyltransferase" evidence="1">
    <location>
        <begin position="17"/>
        <end position="142"/>
    </location>
</feature>
<accession>A0AAJ3NAC3</accession>
<keyword evidence="4" id="KW-1185">Reference proteome</keyword>
<dbReference type="Proteomes" id="UP000190016">
    <property type="component" value="Unassembled WGS sequence"/>
</dbReference>
<dbReference type="SUPFAM" id="SSF55729">
    <property type="entry name" value="Acyl-CoA N-acyltransferases (Nat)"/>
    <property type="match status" value="1"/>
</dbReference>
<organism evidence="2 5">
    <name type="scientific">Elizabethkingia ursingii</name>
    <dbReference type="NCBI Taxonomy" id="1756150"/>
    <lineage>
        <taxon>Bacteria</taxon>
        <taxon>Pseudomonadati</taxon>
        <taxon>Bacteroidota</taxon>
        <taxon>Flavobacteriia</taxon>
        <taxon>Flavobacteriales</taxon>
        <taxon>Weeksellaceae</taxon>
        <taxon>Elizabethkingia</taxon>
    </lineage>
</organism>
<dbReference type="KEGG" id="ego:BBD34_05935"/>
<comment type="caution">
    <text evidence="2">The sequence shown here is derived from an EMBL/GenBank/DDBJ whole genome shotgun (WGS) entry which is preliminary data.</text>
</comment>
<dbReference type="Pfam" id="PF13302">
    <property type="entry name" value="Acetyltransf_3"/>
    <property type="match status" value="1"/>
</dbReference>
<dbReference type="Gene3D" id="3.40.630.30">
    <property type="match status" value="1"/>
</dbReference>